<name>A0A8J7K992_9GAMM</name>
<evidence type="ECO:0000256" key="1">
    <source>
        <dbReference type="ARBA" id="ARBA00022729"/>
    </source>
</evidence>
<protein>
    <recommendedName>
        <fullName evidence="4">LPS-assembly protein LptD</fullName>
    </recommendedName>
</protein>
<dbReference type="GO" id="GO:0009279">
    <property type="term" value="C:cell outer membrane"/>
    <property type="evidence" value="ECO:0007669"/>
    <property type="project" value="UniProtKB-SubCell"/>
</dbReference>
<keyword evidence="8" id="KW-1185">Reference proteome</keyword>
<comment type="subunit">
    <text evidence="4">Component of the lipopolysaccharide transport and assembly complex. Interacts with LptE and LptA.</text>
</comment>
<dbReference type="HAMAP" id="MF_01411">
    <property type="entry name" value="LPS_assembly_LptD"/>
    <property type="match status" value="1"/>
</dbReference>
<comment type="function">
    <text evidence="4">Together with LptE, is involved in the assembly of lipopolysaccharide (LPS) at the surface of the outer membrane.</text>
</comment>
<dbReference type="GO" id="GO:1990351">
    <property type="term" value="C:transporter complex"/>
    <property type="evidence" value="ECO:0007669"/>
    <property type="project" value="TreeGrafter"/>
</dbReference>
<organism evidence="7 8">
    <name type="scientific">Pontibacterium sinense</name>
    <dbReference type="NCBI Taxonomy" id="2781979"/>
    <lineage>
        <taxon>Bacteria</taxon>
        <taxon>Pseudomonadati</taxon>
        <taxon>Pseudomonadota</taxon>
        <taxon>Gammaproteobacteria</taxon>
        <taxon>Oceanospirillales</taxon>
        <taxon>Oceanospirillaceae</taxon>
        <taxon>Pontibacterium</taxon>
    </lineage>
</organism>
<dbReference type="PANTHER" id="PTHR30189">
    <property type="entry name" value="LPS-ASSEMBLY PROTEIN"/>
    <property type="match status" value="1"/>
</dbReference>
<evidence type="ECO:0000256" key="2">
    <source>
        <dbReference type="ARBA" id="ARBA00023136"/>
    </source>
</evidence>
<dbReference type="Proteomes" id="UP000640333">
    <property type="component" value="Unassembled WGS sequence"/>
</dbReference>
<gene>
    <name evidence="4 7" type="primary">lptD</name>
    <name evidence="7" type="ORF">IOQ59_04165</name>
</gene>
<evidence type="ECO:0000256" key="3">
    <source>
        <dbReference type="ARBA" id="ARBA00023237"/>
    </source>
</evidence>
<feature type="domain" description="Organic solvent tolerance-like N-terminal" evidence="5">
    <location>
        <begin position="162"/>
        <end position="274"/>
    </location>
</feature>
<dbReference type="Pfam" id="PF03968">
    <property type="entry name" value="LptD_N"/>
    <property type="match status" value="1"/>
</dbReference>
<dbReference type="GO" id="GO:0043165">
    <property type="term" value="P:Gram-negative-bacterium-type cell outer membrane assembly"/>
    <property type="evidence" value="ECO:0007669"/>
    <property type="project" value="UniProtKB-UniRule"/>
</dbReference>
<dbReference type="InterPro" id="IPR050218">
    <property type="entry name" value="LptD"/>
</dbReference>
<dbReference type="InterPro" id="IPR007543">
    <property type="entry name" value="LptD_C"/>
</dbReference>
<evidence type="ECO:0000259" key="5">
    <source>
        <dbReference type="Pfam" id="PF03968"/>
    </source>
</evidence>
<dbReference type="Pfam" id="PF04453">
    <property type="entry name" value="LptD"/>
    <property type="match status" value="1"/>
</dbReference>
<dbReference type="RefSeq" id="WP_193952002.1">
    <property type="nucleotide sequence ID" value="NZ_JADEYS010000003.1"/>
</dbReference>
<comment type="caution">
    <text evidence="7">The sequence shown here is derived from an EMBL/GenBank/DDBJ whole genome shotgun (WGS) entry which is preliminary data.</text>
</comment>
<evidence type="ECO:0000313" key="7">
    <source>
        <dbReference type="EMBL" id="MBE9396451.1"/>
    </source>
</evidence>
<proteinExistence type="inferred from homology"/>
<evidence type="ECO:0000259" key="6">
    <source>
        <dbReference type="Pfam" id="PF04453"/>
    </source>
</evidence>
<comment type="caution">
    <text evidence="4">Lacks conserved residue(s) required for the propagation of feature annotation.</text>
</comment>
<dbReference type="PANTHER" id="PTHR30189:SF1">
    <property type="entry name" value="LPS-ASSEMBLY PROTEIN LPTD"/>
    <property type="match status" value="1"/>
</dbReference>
<dbReference type="InterPro" id="IPR020889">
    <property type="entry name" value="LipoPS_assembly_LptD"/>
</dbReference>
<keyword evidence="3 4" id="KW-0998">Cell outer membrane</keyword>
<comment type="similarity">
    <text evidence="4">Belongs to the LptD family.</text>
</comment>
<dbReference type="AlphaFoldDB" id="A0A8J7K992"/>
<evidence type="ECO:0000256" key="4">
    <source>
        <dbReference type="HAMAP-Rule" id="MF_01411"/>
    </source>
</evidence>
<dbReference type="GO" id="GO:0015920">
    <property type="term" value="P:lipopolysaccharide transport"/>
    <property type="evidence" value="ECO:0007669"/>
    <property type="project" value="InterPro"/>
</dbReference>
<keyword evidence="2 4" id="KW-0472">Membrane</keyword>
<reference evidence="7" key="1">
    <citation type="submission" date="2020-10" db="EMBL/GenBank/DDBJ databases">
        <title>Bacterium isolated from coastal waters sediment.</title>
        <authorList>
            <person name="Chen R.-J."/>
            <person name="Lu D.-C."/>
            <person name="Zhu K.-L."/>
            <person name="Du Z.-J."/>
        </authorList>
    </citation>
    <scope>NUCLEOTIDE SEQUENCE</scope>
    <source>
        <strain evidence="7">N1Y112</strain>
    </source>
</reference>
<evidence type="ECO:0000313" key="8">
    <source>
        <dbReference type="Proteomes" id="UP000640333"/>
    </source>
</evidence>
<comment type="subcellular location">
    <subcellularLocation>
        <location evidence="4">Cell outer membrane</location>
    </subcellularLocation>
</comment>
<sequence length="824" mass="93803">MFIIHDLPYLTRQGVGEKPGDPVFSQKEHVDMPSIKPLSYCVAMAVAAIAYPQLGLANTSDQIWDCSANKSSNWDCANKPAPELRPTGSIKAPLAANAKSLPNYKSLDWVQVRQRDMVCSGRYVEPEFKVHGDEDETDPPVYLDAGKSQAELGGLTKLREGVNLRQGARRLSAESANVDQSRSEAHFTDDVVFREPGVLMIASDATINMETNQGNFRNAQFVFHESHLRGSAEEIQRNSNTHVTLAEGNYTFCPPGNEDWKLSASNIELDRESGFGTAKHATLKVGPVPIFYSPILTFPIDDQRKSGFLYPSIGYTQSDGLDLTAPYYFNLAPNYDDTLTPRWISNRGVMLENEFRYLNHQNKSELGVAYLPDDELANDDRWLLSVHHQGQPAQGWSAYVDYTAVSDDNYFDDLTTDLDVQRESNLDRRGELAYHAQNWNALARLHSYQTLVDGTAPYRRLPQFQLQGNYEWDRTQLTYLSEYVYFDRDITNLTGNDRITGSRIHLAPAISQRFGRSYGYVTPSLRLWNTQYELKDQVSGADNSPTYSVPIASLDSSLIFERNLPTGGIQTLEPRFFGLYVPDKDQSEAPDFDTSLLDFDYQSLFRYNRFSGRDRIGDAQQVSLGLTTRFLQEDGYESFNFSIGQAFYFDDRDVILNGGTVETSNQSDFATQAVWNYNSRLRITLDNVLAYSDFEAKETNVRLAYKASNDQRFNFSYRFEENVRDQTDLQFIWPLTERVTALGRWQRDLEAEQDLETVLGVEYESCCWKLQFYGRRWLTTTNDEFDDGVYLRFILKGLGSVNSGSVGFLEDITGFEERDEQDDF</sequence>
<accession>A0A8J7K992</accession>
<dbReference type="InterPro" id="IPR005653">
    <property type="entry name" value="OstA-like_N"/>
</dbReference>
<feature type="domain" description="LptD C-terminal" evidence="6">
    <location>
        <begin position="380"/>
        <end position="738"/>
    </location>
</feature>
<dbReference type="EMBL" id="JADEYS010000003">
    <property type="protein sequence ID" value="MBE9396451.1"/>
    <property type="molecule type" value="Genomic_DNA"/>
</dbReference>
<keyword evidence="1 4" id="KW-0732">Signal</keyword>